<dbReference type="EMBL" id="JAUFPT010000172">
    <property type="protein sequence ID" value="MDN3575150.1"/>
    <property type="molecule type" value="Genomic_DNA"/>
</dbReference>
<feature type="non-terminal residue" evidence="2">
    <location>
        <position position="1"/>
    </location>
</feature>
<name>A0ABT8B0A5_9HYPH</name>
<evidence type="ECO:0000313" key="3">
    <source>
        <dbReference type="Proteomes" id="UP001244297"/>
    </source>
</evidence>
<dbReference type="RefSeq" id="WP_290356827.1">
    <property type="nucleotide sequence ID" value="NZ_JAUFPT010000172.1"/>
</dbReference>
<protein>
    <submittedName>
        <fullName evidence="2">Type II toxin-antitoxin system RelE/ParE family toxin</fullName>
    </submittedName>
</protein>
<proteinExistence type="predicted"/>
<evidence type="ECO:0000256" key="1">
    <source>
        <dbReference type="ARBA" id="ARBA00022649"/>
    </source>
</evidence>
<evidence type="ECO:0000313" key="2">
    <source>
        <dbReference type="EMBL" id="MDN3575150.1"/>
    </source>
</evidence>
<accession>A0ABT8B0A5</accession>
<dbReference type="InterPro" id="IPR035093">
    <property type="entry name" value="RelE/ParE_toxin_dom_sf"/>
</dbReference>
<gene>
    <name evidence="2" type="ORF">QWZ18_31720</name>
</gene>
<organism evidence="2 3">
    <name type="scientific">Methylobacterium longum</name>
    <dbReference type="NCBI Taxonomy" id="767694"/>
    <lineage>
        <taxon>Bacteria</taxon>
        <taxon>Pseudomonadati</taxon>
        <taxon>Pseudomonadota</taxon>
        <taxon>Alphaproteobacteria</taxon>
        <taxon>Hyphomicrobiales</taxon>
        <taxon>Methylobacteriaceae</taxon>
        <taxon>Methylobacterium</taxon>
    </lineage>
</organism>
<keyword evidence="3" id="KW-1185">Reference proteome</keyword>
<keyword evidence="1" id="KW-1277">Toxin-antitoxin system</keyword>
<comment type="caution">
    <text evidence="2">The sequence shown here is derived from an EMBL/GenBank/DDBJ whole genome shotgun (WGS) entry which is preliminary data.</text>
</comment>
<dbReference type="Proteomes" id="UP001244297">
    <property type="component" value="Unassembled WGS sequence"/>
</dbReference>
<dbReference type="InterPro" id="IPR007712">
    <property type="entry name" value="RelE/ParE_toxin"/>
</dbReference>
<dbReference type="Gene3D" id="3.30.2310.20">
    <property type="entry name" value="RelE-like"/>
    <property type="match status" value="1"/>
</dbReference>
<sequence>RSVCRLHAVCRKVPPRQRLQPIGYDGLFAAFALLASQPRLARLRDEFTPPVRLHPYQAHMIVYVEEGPGVLIVRVLHGRQDWESALA</sequence>
<reference evidence="3" key="1">
    <citation type="journal article" date="2019" name="Int. J. Syst. Evol. Microbiol.">
        <title>The Global Catalogue of Microorganisms (GCM) 10K type strain sequencing project: providing services to taxonomists for standard genome sequencing and annotation.</title>
        <authorList>
            <consortium name="The Broad Institute Genomics Platform"/>
            <consortium name="The Broad Institute Genome Sequencing Center for Infectious Disease"/>
            <person name="Wu L."/>
            <person name="Ma J."/>
        </authorList>
    </citation>
    <scope>NUCLEOTIDE SEQUENCE [LARGE SCALE GENOMIC DNA]</scope>
    <source>
        <strain evidence="3">CECT 7806</strain>
    </source>
</reference>
<dbReference type="Pfam" id="PF05016">
    <property type="entry name" value="ParE_toxin"/>
    <property type="match status" value="1"/>
</dbReference>